<protein>
    <submittedName>
        <fullName evidence="1">Uncharacterized protein</fullName>
    </submittedName>
</protein>
<proteinExistence type="predicted"/>
<gene>
    <name evidence="1" type="ORF">DSO57_1038701</name>
</gene>
<evidence type="ECO:0000313" key="1">
    <source>
        <dbReference type="EMBL" id="KAJ9051985.1"/>
    </source>
</evidence>
<sequence>MPSPEASKLHPNYYKIEEINNKLKNGSGTEVDTLTAPSPEPIFNADGKQINTREILFRKRLEEERQLLIEQALADDPDFKPPLDHKKTPKLQEKYFIPAKEHPEINFIGLLIGPRGHTLKRMELESGTKISIRGKGSVKEGKRTDVSAGPEEELHCLISGDSPQKIKKAKKLIEKIIETSSSVPEGQNELKRQQLRELAALNGTLRDDENQPCSQCGFIGHRKFECPDFKNIAKALCTPNSALALSSSLCASSKGFSPLDSVAQRDHQLNNEILSLVGELDEAPLLTSERAIPQQSSNLPAPLTMLETSISNWSSTHSTAPTTEWTLPATTFSSIPGTYSADAGFSDTAVWASISASTPFSETSQIGMGFLFNPGISQAGATNFQLTSQKSEAFVPPEPPSHPPPPPPPPPSTNEPILPWVSLNGNSPFEELPPSLHL</sequence>
<organism evidence="1 2">
    <name type="scientific">Entomophthora muscae</name>
    <dbReference type="NCBI Taxonomy" id="34485"/>
    <lineage>
        <taxon>Eukaryota</taxon>
        <taxon>Fungi</taxon>
        <taxon>Fungi incertae sedis</taxon>
        <taxon>Zoopagomycota</taxon>
        <taxon>Entomophthoromycotina</taxon>
        <taxon>Entomophthoromycetes</taxon>
        <taxon>Entomophthorales</taxon>
        <taxon>Entomophthoraceae</taxon>
        <taxon>Entomophthora</taxon>
    </lineage>
</organism>
<dbReference type="Proteomes" id="UP001165960">
    <property type="component" value="Unassembled WGS sequence"/>
</dbReference>
<accession>A0ACC2RPS1</accession>
<reference evidence="1" key="1">
    <citation type="submission" date="2022-04" db="EMBL/GenBank/DDBJ databases">
        <title>Genome of the entomopathogenic fungus Entomophthora muscae.</title>
        <authorList>
            <person name="Elya C."/>
            <person name="Lovett B.R."/>
            <person name="Lee E."/>
            <person name="Macias A.M."/>
            <person name="Hajek A.E."/>
            <person name="De Bivort B.L."/>
            <person name="Kasson M.T."/>
            <person name="De Fine Licht H.H."/>
            <person name="Stajich J.E."/>
        </authorList>
    </citation>
    <scope>NUCLEOTIDE SEQUENCE</scope>
    <source>
        <strain evidence="1">Berkeley</strain>
    </source>
</reference>
<evidence type="ECO:0000313" key="2">
    <source>
        <dbReference type="Proteomes" id="UP001165960"/>
    </source>
</evidence>
<name>A0ACC2RPS1_9FUNG</name>
<comment type="caution">
    <text evidence="1">The sequence shown here is derived from an EMBL/GenBank/DDBJ whole genome shotgun (WGS) entry which is preliminary data.</text>
</comment>
<keyword evidence="2" id="KW-1185">Reference proteome</keyword>
<dbReference type="EMBL" id="QTSX02006909">
    <property type="protein sequence ID" value="KAJ9051985.1"/>
    <property type="molecule type" value="Genomic_DNA"/>
</dbReference>